<dbReference type="EC" id="5.3.1.24" evidence="3 9"/>
<dbReference type="RefSeq" id="WP_048513442.1">
    <property type="nucleotide sequence ID" value="NZ_LEKT01000007.1"/>
</dbReference>
<evidence type="ECO:0000256" key="9">
    <source>
        <dbReference type="HAMAP-Rule" id="MF_00135"/>
    </source>
</evidence>
<name>A0A0J6WUR3_9FIRM</name>
<dbReference type="Pfam" id="PF00697">
    <property type="entry name" value="PRAI"/>
    <property type="match status" value="1"/>
</dbReference>
<comment type="catalytic activity">
    <reaction evidence="1 9">
        <text>N-(5-phospho-beta-D-ribosyl)anthranilate = 1-(2-carboxyphenylamino)-1-deoxy-D-ribulose 5-phosphate</text>
        <dbReference type="Rhea" id="RHEA:21540"/>
        <dbReference type="ChEBI" id="CHEBI:18277"/>
        <dbReference type="ChEBI" id="CHEBI:58613"/>
        <dbReference type="EC" id="5.3.1.24"/>
    </reaction>
</comment>
<keyword evidence="7 9" id="KW-0057">Aromatic amino acid biosynthesis</keyword>
<dbReference type="CDD" id="cd00405">
    <property type="entry name" value="PRAI"/>
    <property type="match status" value="1"/>
</dbReference>
<dbReference type="EMBL" id="LEKT01000007">
    <property type="protein sequence ID" value="KMO87285.1"/>
    <property type="molecule type" value="Genomic_DNA"/>
</dbReference>
<dbReference type="PANTHER" id="PTHR42894:SF1">
    <property type="entry name" value="N-(5'-PHOSPHORIBOSYL)ANTHRANILATE ISOMERASE"/>
    <property type="match status" value="1"/>
</dbReference>
<dbReference type="InterPro" id="IPR013785">
    <property type="entry name" value="Aldolase_TIM"/>
</dbReference>
<evidence type="ECO:0000256" key="8">
    <source>
        <dbReference type="ARBA" id="ARBA00023235"/>
    </source>
</evidence>
<dbReference type="UniPathway" id="UPA00035">
    <property type="reaction ID" value="UER00042"/>
</dbReference>
<dbReference type="InterPro" id="IPR001240">
    <property type="entry name" value="PRAI_dom"/>
</dbReference>
<evidence type="ECO:0000256" key="2">
    <source>
        <dbReference type="ARBA" id="ARBA00004664"/>
    </source>
</evidence>
<dbReference type="FunCoup" id="A0A0J6WUR3">
    <property type="interactions" value="219"/>
</dbReference>
<gene>
    <name evidence="9" type="primary">trpF</name>
    <name evidence="11" type="ORF">AB840_03495</name>
</gene>
<reference evidence="11 12" key="1">
    <citation type="submission" date="2015-06" db="EMBL/GenBank/DDBJ databases">
        <title>Draft genome sequence of beer spoilage bacterium Megasphaera cerevisiae type strain 20462.</title>
        <authorList>
            <person name="Kutumbaka K."/>
            <person name="Pasmowitz J."/>
            <person name="Mategko J."/>
            <person name="Reyes D."/>
            <person name="Friedrich A."/>
            <person name="Han S."/>
            <person name="Martens-Habbena W."/>
            <person name="Neal-McKinney J."/>
            <person name="Janagama H.K."/>
            <person name="Nadala C."/>
            <person name="Samadpour M."/>
        </authorList>
    </citation>
    <scope>NUCLEOTIDE SEQUENCE [LARGE SCALE GENOMIC DNA]</scope>
    <source>
        <strain evidence="11 12">DSM 20462</strain>
    </source>
</reference>
<keyword evidence="6 9" id="KW-0822">Tryptophan biosynthesis</keyword>
<accession>A0A0J6WUR3</accession>
<dbReference type="PATRIC" id="fig|1122219.3.peg.2793"/>
<evidence type="ECO:0000256" key="7">
    <source>
        <dbReference type="ARBA" id="ARBA00023141"/>
    </source>
</evidence>
<keyword evidence="8 9" id="KW-0413">Isomerase</keyword>
<sequence length="203" mass="22811">MVKVKLCGMKRACDITWANEYMPDYVGFVFAGQRRRITDEQAVFLRSRLDARIQAVGVFVDASQERIAALVQNGVIQLVQLHGHEDETYIKKLRRRIAVPIIQAFSVASRRDAERAQQSAADYILLDHGAGGTGSSFNWSVLRGLQRDYFLAGGLSPENSAQALRLRPYALDVSSGIESEGVKDREKIKQFMAQVRQTVHQEE</sequence>
<dbReference type="OrthoDB" id="9786954at2"/>
<comment type="similarity">
    <text evidence="9">Belongs to the TrpF family.</text>
</comment>
<evidence type="ECO:0000256" key="6">
    <source>
        <dbReference type="ARBA" id="ARBA00022822"/>
    </source>
</evidence>
<feature type="domain" description="N-(5'phosphoribosyl) anthranilate isomerase (PRAI)" evidence="10">
    <location>
        <begin position="5"/>
        <end position="192"/>
    </location>
</feature>
<dbReference type="GO" id="GO:0004640">
    <property type="term" value="F:phosphoribosylanthranilate isomerase activity"/>
    <property type="evidence" value="ECO:0007669"/>
    <property type="project" value="UniProtKB-UniRule"/>
</dbReference>
<evidence type="ECO:0000313" key="12">
    <source>
        <dbReference type="Proteomes" id="UP000036503"/>
    </source>
</evidence>
<dbReference type="Gene3D" id="3.20.20.70">
    <property type="entry name" value="Aldolase class I"/>
    <property type="match status" value="1"/>
</dbReference>
<evidence type="ECO:0000256" key="5">
    <source>
        <dbReference type="ARBA" id="ARBA00022605"/>
    </source>
</evidence>
<protein>
    <recommendedName>
        <fullName evidence="4 9">N-(5'-phosphoribosyl)anthranilate isomerase</fullName>
        <shortName evidence="9">PRAI</shortName>
        <ecNumber evidence="3 9">5.3.1.24</ecNumber>
    </recommendedName>
</protein>
<dbReference type="HAMAP" id="MF_00135">
    <property type="entry name" value="PRAI"/>
    <property type="match status" value="1"/>
</dbReference>
<evidence type="ECO:0000313" key="11">
    <source>
        <dbReference type="EMBL" id="KMO87285.1"/>
    </source>
</evidence>
<evidence type="ECO:0000256" key="4">
    <source>
        <dbReference type="ARBA" id="ARBA00022272"/>
    </source>
</evidence>
<dbReference type="Proteomes" id="UP000036503">
    <property type="component" value="Unassembled WGS sequence"/>
</dbReference>
<dbReference type="GO" id="GO:0000162">
    <property type="term" value="P:L-tryptophan biosynthetic process"/>
    <property type="evidence" value="ECO:0007669"/>
    <property type="project" value="UniProtKB-UniRule"/>
</dbReference>
<evidence type="ECO:0000259" key="10">
    <source>
        <dbReference type="Pfam" id="PF00697"/>
    </source>
</evidence>
<proteinExistence type="inferred from homology"/>
<dbReference type="PANTHER" id="PTHR42894">
    <property type="entry name" value="N-(5'-PHOSPHORIBOSYL)ANTHRANILATE ISOMERASE"/>
    <property type="match status" value="1"/>
</dbReference>
<comment type="caution">
    <text evidence="11">The sequence shown here is derived from an EMBL/GenBank/DDBJ whole genome shotgun (WGS) entry which is preliminary data.</text>
</comment>
<evidence type="ECO:0000256" key="1">
    <source>
        <dbReference type="ARBA" id="ARBA00001164"/>
    </source>
</evidence>
<dbReference type="STRING" id="39029.BSR42_01585"/>
<dbReference type="InterPro" id="IPR044643">
    <property type="entry name" value="TrpF_fam"/>
</dbReference>
<dbReference type="AlphaFoldDB" id="A0A0J6WUR3"/>
<keyword evidence="12" id="KW-1185">Reference proteome</keyword>
<dbReference type="InParanoid" id="A0A0J6WUR3"/>
<dbReference type="InterPro" id="IPR011060">
    <property type="entry name" value="RibuloseP-bd_barrel"/>
</dbReference>
<keyword evidence="5 9" id="KW-0028">Amino-acid biosynthesis</keyword>
<dbReference type="SUPFAM" id="SSF51366">
    <property type="entry name" value="Ribulose-phoshate binding barrel"/>
    <property type="match status" value="1"/>
</dbReference>
<comment type="pathway">
    <text evidence="2 9">Amino-acid biosynthesis; L-tryptophan biosynthesis; L-tryptophan from chorismate: step 3/5.</text>
</comment>
<evidence type="ECO:0000256" key="3">
    <source>
        <dbReference type="ARBA" id="ARBA00012572"/>
    </source>
</evidence>
<organism evidence="11 12">
    <name type="scientific">Megasphaera cerevisiae DSM 20462</name>
    <dbReference type="NCBI Taxonomy" id="1122219"/>
    <lineage>
        <taxon>Bacteria</taxon>
        <taxon>Bacillati</taxon>
        <taxon>Bacillota</taxon>
        <taxon>Negativicutes</taxon>
        <taxon>Veillonellales</taxon>
        <taxon>Veillonellaceae</taxon>
        <taxon>Megasphaera</taxon>
    </lineage>
</organism>